<dbReference type="InterPro" id="IPR040509">
    <property type="entry name" value="CdiI_C"/>
</dbReference>
<feature type="domain" description="CdiI C-terminal" evidence="1">
    <location>
        <begin position="35"/>
        <end position="139"/>
    </location>
</feature>
<dbReference type="Gene3D" id="3.30.2450.20">
    <property type="match status" value="1"/>
</dbReference>
<evidence type="ECO:0000259" key="1">
    <source>
        <dbReference type="Pfam" id="PF18228"/>
    </source>
</evidence>
<dbReference type="Proteomes" id="UP000306393">
    <property type="component" value="Unassembled WGS sequence"/>
</dbReference>
<protein>
    <recommendedName>
        <fullName evidence="1">CdiI C-terminal domain-containing protein</fullName>
    </recommendedName>
</protein>
<organism evidence="2 3">
    <name type="scientific">Erwinia persicina</name>
    <dbReference type="NCBI Taxonomy" id="55211"/>
    <lineage>
        <taxon>Bacteria</taxon>
        <taxon>Pseudomonadati</taxon>
        <taxon>Pseudomonadota</taxon>
        <taxon>Gammaproteobacteria</taxon>
        <taxon>Enterobacterales</taxon>
        <taxon>Erwiniaceae</taxon>
        <taxon>Erwinia</taxon>
    </lineage>
</organism>
<accession>A0A4U3EM50</accession>
<gene>
    <name evidence="2" type="ORF">EpCFBP13511_24330</name>
</gene>
<dbReference type="AlphaFoldDB" id="A0A4U3EM50"/>
<dbReference type="OrthoDB" id="3700386at2"/>
<dbReference type="InterPro" id="IPR053755">
    <property type="entry name" value="CDI_immunity_sf"/>
</dbReference>
<reference evidence="2 3" key="1">
    <citation type="journal article" date="2019" name="Sci. Rep.">
        <title>Differences in resource use lead to coexistence of seed-transmitted microbial populations.</title>
        <authorList>
            <person name="Torres-Cortes G."/>
            <person name="Garcia B.J."/>
            <person name="Compant S."/>
            <person name="Rezki S."/>
            <person name="Jones P."/>
            <person name="Preveaux A."/>
            <person name="Briand M."/>
            <person name="Roulet A."/>
            <person name="Bouchez O."/>
            <person name="Jacobson D."/>
            <person name="Barret M."/>
        </authorList>
    </citation>
    <scope>NUCLEOTIDE SEQUENCE [LARGE SCALE GENOMIC DNA]</scope>
    <source>
        <strain evidence="2 3">CFBP13511</strain>
    </source>
</reference>
<proteinExistence type="predicted"/>
<dbReference type="Pfam" id="PF18228">
    <property type="entry name" value="CdiI_N"/>
    <property type="match status" value="1"/>
</dbReference>
<comment type="caution">
    <text evidence="2">The sequence shown here is derived from an EMBL/GenBank/DDBJ whole genome shotgun (WGS) entry which is preliminary data.</text>
</comment>
<dbReference type="RefSeq" id="WP_137270287.1">
    <property type="nucleotide sequence ID" value="NZ_CP123752.1"/>
</dbReference>
<dbReference type="EMBL" id="QGAC01000069">
    <property type="protein sequence ID" value="TKJ81050.1"/>
    <property type="molecule type" value="Genomic_DNA"/>
</dbReference>
<evidence type="ECO:0000313" key="3">
    <source>
        <dbReference type="Proteomes" id="UP000306393"/>
    </source>
</evidence>
<dbReference type="CDD" id="cd20699">
    <property type="entry name" value="CdiI_ECL-like"/>
    <property type="match status" value="1"/>
</dbReference>
<name>A0A4U3EM50_9GAMM</name>
<evidence type="ECO:0000313" key="2">
    <source>
        <dbReference type="EMBL" id="TKJ81050.1"/>
    </source>
</evidence>
<sequence>MFGIYPEDKPLDIEGEFVLPVSIIIDEFSEMMNIPLSYWNIMDYKNSWRNSLEEGLESKKHATLAVSMYDPENSNFIFTWVLYFLDDEVFVQNNILFLDECPGFTPETINSFTEPRTTHNEDGMKISEWNTDLKSVLNFYHSLKN</sequence>